<dbReference type="Gene3D" id="3.10.129.10">
    <property type="entry name" value="Hotdog Thioesterase"/>
    <property type="match status" value="1"/>
</dbReference>
<comment type="caution">
    <text evidence="2">The sequence shown here is derived from an EMBL/GenBank/DDBJ whole genome shotgun (WGS) entry which is preliminary data.</text>
</comment>
<accession>A0ABR9KAY9</accession>
<evidence type="ECO:0000259" key="1">
    <source>
        <dbReference type="Pfam" id="PF13452"/>
    </source>
</evidence>
<feature type="domain" description="FAS1-like dehydratase" evidence="1">
    <location>
        <begin position="40"/>
        <end position="121"/>
    </location>
</feature>
<proteinExistence type="predicted"/>
<dbReference type="Pfam" id="PF13452">
    <property type="entry name" value="FAS1_DH_region"/>
    <property type="match status" value="1"/>
</dbReference>
<sequence>MIEELEAALGWAGPRRQDTVERRHLRAFLHAIGEDPDGEVPPTFTACFLDEPPSLPAAESYGSGWLNGGDRFEYHAPLRVGDELCSQPRFTAVTEKQGSSGRMALLTFETEFRRPDGELVVRHIGTRIRK</sequence>
<organism evidence="2 3">
    <name type="scientific">Nonomuraea africana</name>
    <dbReference type="NCBI Taxonomy" id="46171"/>
    <lineage>
        <taxon>Bacteria</taxon>
        <taxon>Bacillati</taxon>
        <taxon>Actinomycetota</taxon>
        <taxon>Actinomycetes</taxon>
        <taxon>Streptosporangiales</taxon>
        <taxon>Streptosporangiaceae</taxon>
        <taxon>Nonomuraea</taxon>
    </lineage>
</organism>
<dbReference type="EMBL" id="JADBEF010000001">
    <property type="protein sequence ID" value="MBE1559163.1"/>
    <property type="molecule type" value="Genomic_DNA"/>
</dbReference>
<dbReference type="InterPro" id="IPR039569">
    <property type="entry name" value="FAS1-like_DH_region"/>
</dbReference>
<reference evidence="2 3" key="1">
    <citation type="submission" date="2020-10" db="EMBL/GenBank/DDBJ databases">
        <title>Sequencing the genomes of 1000 actinobacteria strains.</title>
        <authorList>
            <person name="Klenk H.-P."/>
        </authorList>
    </citation>
    <scope>NUCLEOTIDE SEQUENCE [LARGE SCALE GENOMIC DNA]</scope>
    <source>
        <strain evidence="2 3">DSM 43748</strain>
    </source>
</reference>
<dbReference type="InterPro" id="IPR029069">
    <property type="entry name" value="HotDog_dom_sf"/>
</dbReference>
<evidence type="ECO:0000313" key="2">
    <source>
        <dbReference type="EMBL" id="MBE1559163.1"/>
    </source>
</evidence>
<protein>
    <recommendedName>
        <fullName evidence="1">FAS1-like dehydratase domain-containing protein</fullName>
    </recommendedName>
</protein>
<evidence type="ECO:0000313" key="3">
    <source>
        <dbReference type="Proteomes" id="UP000661607"/>
    </source>
</evidence>
<gene>
    <name evidence="2" type="ORF">H4W81_001942</name>
</gene>
<dbReference type="SUPFAM" id="SSF54637">
    <property type="entry name" value="Thioesterase/thiol ester dehydrase-isomerase"/>
    <property type="match status" value="1"/>
</dbReference>
<dbReference type="RefSeq" id="WP_192774478.1">
    <property type="nucleotide sequence ID" value="NZ_BAAASY010000001.1"/>
</dbReference>
<dbReference type="Proteomes" id="UP000661607">
    <property type="component" value="Unassembled WGS sequence"/>
</dbReference>
<name>A0ABR9KAY9_9ACTN</name>
<keyword evidence="3" id="KW-1185">Reference proteome</keyword>